<dbReference type="Proteomes" id="UP000260983">
    <property type="component" value="Unassembled WGS sequence"/>
</dbReference>
<sequence length="368" mass="42893">MIKIVITSLLFFLYSCHNQSDGGIMVWDYNDFISKSLKMSDIADEMTIIQPDSIDYKGAGVVHASSFFLAGTEQGVLRYDNEGHFMNRIGSIGQGPGEYRKFYEMAINETDQVVYVYSIDTSKLLSYSYGGTFLSEHSLQLPEEYIWKFYYLKGRFYFYYKVYAGESQPYIYAITDTVGNLLSSKRDESLHFAQGNYYGFSSTHLGCLGDTMLVWNQYSDTIYRVSEKGEEPVAMWGKWNKRLTPAKMEDNEFSQCMVIYTVVETVHYFLCIWRPFDFKDIQWNYCFYDKSSGKLVNSEGIVDDLWGLPLLFPYYYYRVDGREYLEAVFQPHKLLDAWLASDNPKIRKQAESIDEEGNNVLIRIRLKK</sequence>
<dbReference type="RefSeq" id="WP_044138207.1">
    <property type="nucleotide sequence ID" value="NZ_CABKRN010000003.1"/>
</dbReference>
<comment type="caution">
    <text evidence="1">The sequence shown here is derived from an EMBL/GenBank/DDBJ whole genome shotgun (WGS) entry which is preliminary data.</text>
</comment>
<gene>
    <name evidence="1" type="ORF">DXB65_00385</name>
</gene>
<dbReference type="EMBL" id="QSUL01000001">
    <property type="protein sequence ID" value="RGN40145.1"/>
    <property type="molecule type" value="Genomic_DNA"/>
</dbReference>
<dbReference type="Pfam" id="PF17170">
    <property type="entry name" value="DUF5128"/>
    <property type="match status" value="1"/>
</dbReference>
<protein>
    <submittedName>
        <fullName evidence="1">6-bladed beta-propeller</fullName>
    </submittedName>
</protein>
<reference evidence="1 2" key="1">
    <citation type="submission" date="2018-08" db="EMBL/GenBank/DDBJ databases">
        <title>A genome reference for cultivated species of the human gut microbiota.</title>
        <authorList>
            <person name="Zou Y."/>
            <person name="Xue W."/>
            <person name="Luo G."/>
        </authorList>
    </citation>
    <scope>NUCLEOTIDE SEQUENCE [LARGE SCALE GENOMIC DNA]</scope>
    <source>
        <strain evidence="1 2">OM05-15BH</strain>
    </source>
</reference>
<dbReference type="PROSITE" id="PS51257">
    <property type="entry name" value="PROKAR_LIPOPROTEIN"/>
    <property type="match status" value="1"/>
</dbReference>
<proteinExistence type="predicted"/>
<dbReference type="AlphaFoldDB" id="A0A3E5BRZ1"/>
<evidence type="ECO:0000313" key="1">
    <source>
        <dbReference type="EMBL" id="RGN40145.1"/>
    </source>
</evidence>
<name>A0A3E5BRZ1_9BACE</name>
<organism evidence="1 2">
    <name type="scientific">Bacteroides oleiciplenus</name>
    <dbReference type="NCBI Taxonomy" id="626931"/>
    <lineage>
        <taxon>Bacteria</taxon>
        <taxon>Pseudomonadati</taxon>
        <taxon>Bacteroidota</taxon>
        <taxon>Bacteroidia</taxon>
        <taxon>Bacteroidales</taxon>
        <taxon>Bacteroidaceae</taxon>
        <taxon>Bacteroides</taxon>
    </lineage>
</organism>
<evidence type="ECO:0000313" key="2">
    <source>
        <dbReference type="Proteomes" id="UP000260983"/>
    </source>
</evidence>
<accession>A0A3E5BRZ1</accession>